<protein>
    <submittedName>
        <fullName evidence="5">Uncharacterized protein</fullName>
    </submittedName>
</protein>
<evidence type="ECO:0000256" key="3">
    <source>
        <dbReference type="ARBA" id="ARBA00022679"/>
    </source>
</evidence>
<dbReference type="Pfam" id="PF05637">
    <property type="entry name" value="Glyco_transf_34"/>
    <property type="match status" value="1"/>
</dbReference>
<dbReference type="PANTHER" id="PTHR31306">
    <property type="entry name" value="ALPHA-1,6-MANNOSYLTRANSFERASE MNN11-RELATED"/>
    <property type="match status" value="1"/>
</dbReference>
<sequence>MRFNILAKVGFIILLSTVLLIWFFYGTELSASSENFETSRWNIEPEYFRNGTLPKVEPSEIAILMAFDNHQSYYLPRSLEDKKDYAKLHGYKFLQDGVHDSGKTAVWGKIASLRKFMRQYPKIKWFWWIDLDTIILDPYYALEDHILGGTRHPRFANKDVIMAYDFNGFNAGSFMIRNSEWSLDFLKRLYSPEFHNRFGYQEQGAMQHLFESDTTVAEHFYIIPQRKFNAFPPGNYPNVEEHGFQEGDFLVHFAGCWVKGQENCQKLFDEYWNRRIKIIWHEL</sequence>
<reference evidence="5 6" key="1">
    <citation type="submission" date="2023-04" db="EMBL/GenBank/DDBJ databases">
        <title>Genome of Basidiobolus ranarum AG-B5.</title>
        <authorList>
            <person name="Stajich J.E."/>
            <person name="Carter-House D."/>
            <person name="Gryganskyi A."/>
        </authorList>
    </citation>
    <scope>NUCLEOTIDE SEQUENCE [LARGE SCALE GENOMIC DNA]</scope>
    <source>
        <strain evidence="5 6">AG-B5</strain>
    </source>
</reference>
<dbReference type="InterPro" id="IPR008630">
    <property type="entry name" value="Glyco_trans_34"/>
</dbReference>
<dbReference type="Proteomes" id="UP001479436">
    <property type="component" value="Unassembled WGS sequence"/>
</dbReference>
<dbReference type="Gene3D" id="3.90.550.10">
    <property type="entry name" value="Spore Coat Polysaccharide Biosynthesis Protein SpsA, Chain A"/>
    <property type="match status" value="1"/>
</dbReference>
<proteinExistence type="inferred from homology"/>
<evidence type="ECO:0000313" key="6">
    <source>
        <dbReference type="Proteomes" id="UP001479436"/>
    </source>
</evidence>
<dbReference type="PANTHER" id="PTHR31306:SF4">
    <property type="entry name" value="ALPHA-1,2-GALACTOSYLTRANSFERASE"/>
    <property type="match status" value="1"/>
</dbReference>
<keyword evidence="2" id="KW-0328">Glycosyltransferase</keyword>
<evidence type="ECO:0000256" key="2">
    <source>
        <dbReference type="ARBA" id="ARBA00022676"/>
    </source>
</evidence>
<keyword evidence="4" id="KW-0472">Membrane</keyword>
<evidence type="ECO:0000256" key="1">
    <source>
        <dbReference type="ARBA" id="ARBA00005664"/>
    </source>
</evidence>
<keyword evidence="4" id="KW-1133">Transmembrane helix</keyword>
<keyword evidence="6" id="KW-1185">Reference proteome</keyword>
<feature type="transmembrane region" description="Helical" evidence="4">
    <location>
        <begin position="5"/>
        <end position="25"/>
    </location>
</feature>
<dbReference type="SUPFAM" id="SSF53448">
    <property type="entry name" value="Nucleotide-diphospho-sugar transferases"/>
    <property type="match status" value="1"/>
</dbReference>
<keyword evidence="4" id="KW-0812">Transmembrane</keyword>
<name>A0ABR2W441_9FUNG</name>
<comment type="caution">
    <text evidence="5">The sequence shown here is derived from an EMBL/GenBank/DDBJ whole genome shotgun (WGS) entry which is preliminary data.</text>
</comment>
<comment type="similarity">
    <text evidence="1">Belongs to the glycosyltransferase 34 family.</text>
</comment>
<organism evidence="5 6">
    <name type="scientific">Basidiobolus ranarum</name>
    <dbReference type="NCBI Taxonomy" id="34480"/>
    <lineage>
        <taxon>Eukaryota</taxon>
        <taxon>Fungi</taxon>
        <taxon>Fungi incertae sedis</taxon>
        <taxon>Zoopagomycota</taxon>
        <taxon>Entomophthoromycotina</taxon>
        <taxon>Basidiobolomycetes</taxon>
        <taxon>Basidiobolales</taxon>
        <taxon>Basidiobolaceae</taxon>
        <taxon>Basidiobolus</taxon>
    </lineage>
</organism>
<evidence type="ECO:0000313" key="5">
    <source>
        <dbReference type="EMBL" id="KAK9719441.1"/>
    </source>
</evidence>
<dbReference type="InterPro" id="IPR029044">
    <property type="entry name" value="Nucleotide-diphossugar_trans"/>
</dbReference>
<evidence type="ECO:0000256" key="4">
    <source>
        <dbReference type="SAM" id="Phobius"/>
    </source>
</evidence>
<accession>A0ABR2W441</accession>
<keyword evidence="3" id="KW-0808">Transferase</keyword>
<dbReference type="EMBL" id="JASJQH010007047">
    <property type="protein sequence ID" value="KAK9719441.1"/>
    <property type="molecule type" value="Genomic_DNA"/>
</dbReference>
<gene>
    <name evidence="5" type="ORF">K7432_004777</name>
</gene>